<dbReference type="Gene3D" id="1.10.940.10">
    <property type="entry name" value="NusB-like"/>
    <property type="match status" value="1"/>
</dbReference>
<dbReference type="STRING" id="1921764.BSR28_04115"/>
<dbReference type="RefSeq" id="WP_073709096.1">
    <property type="nucleotide sequence ID" value="NZ_MQSU01000002.1"/>
</dbReference>
<dbReference type="PANTHER" id="PTHR11078:SF3">
    <property type="entry name" value="ANTITERMINATION NUSB DOMAIN-CONTAINING PROTEIN"/>
    <property type="match status" value="1"/>
</dbReference>
<evidence type="ECO:0000313" key="8">
    <source>
        <dbReference type="EMBL" id="OKL49107.1"/>
    </source>
</evidence>
<comment type="similarity">
    <text evidence="1 6">Belongs to the NusB family.</text>
</comment>
<dbReference type="GO" id="GO:0031564">
    <property type="term" value="P:transcription antitermination"/>
    <property type="evidence" value="ECO:0007669"/>
    <property type="project" value="UniProtKB-KW"/>
</dbReference>
<dbReference type="GO" id="GO:0006353">
    <property type="term" value="P:DNA-templated transcription termination"/>
    <property type="evidence" value="ECO:0007669"/>
    <property type="project" value="UniProtKB-UniRule"/>
</dbReference>
<evidence type="ECO:0000256" key="5">
    <source>
        <dbReference type="ARBA" id="ARBA00023163"/>
    </source>
</evidence>
<keyword evidence="3 6" id="KW-0694">RNA-binding</keyword>
<keyword evidence="2 6" id="KW-0889">Transcription antitermination</keyword>
<dbReference type="InterPro" id="IPR011605">
    <property type="entry name" value="NusB_fam"/>
</dbReference>
<dbReference type="AlphaFoldDB" id="A0A1Q5PNJ0"/>
<keyword evidence="5 6" id="KW-0804">Transcription</keyword>
<evidence type="ECO:0000259" key="7">
    <source>
        <dbReference type="Pfam" id="PF01029"/>
    </source>
</evidence>
<dbReference type="PANTHER" id="PTHR11078">
    <property type="entry name" value="N UTILIZATION SUBSTANCE PROTEIN B-RELATED"/>
    <property type="match status" value="1"/>
</dbReference>
<accession>A0A1Q5PNJ0</accession>
<evidence type="ECO:0000256" key="2">
    <source>
        <dbReference type="ARBA" id="ARBA00022814"/>
    </source>
</evidence>
<evidence type="ECO:0000313" key="9">
    <source>
        <dbReference type="Proteomes" id="UP000186785"/>
    </source>
</evidence>
<dbReference type="Proteomes" id="UP000186785">
    <property type="component" value="Unassembled WGS sequence"/>
</dbReference>
<name>A0A1Q5PNJ0_9ACTO</name>
<dbReference type="Pfam" id="PF01029">
    <property type="entry name" value="NusB"/>
    <property type="match status" value="1"/>
</dbReference>
<reference evidence="8 9" key="1">
    <citation type="submission" date="2016-11" db="EMBL/GenBank/DDBJ databases">
        <title>Actinomyces gypaetusis sp. nov. isolated from the vulture Gypaetus barbatus in Qinghai Tibet Plateau China.</title>
        <authorList>
            <person name="Meng X."/>
        </authorList>
    </citation>
    <scope>NUCLEOTIDE SEQUENCE [LARGE SCALE GENOMIC DNA]</scope>
    <source>
        <strain evidence="8 9">VUL4_2</strain>
    </source>
</reference>
<protein>
    <recommendedName>
        <fullName evidence="6">Transcription antitermination protein NusB</fullName>
    </recommendedName>
    <alternativeName>
        <fullName evidence="6">Antitermination factor NusB</fullName>
    </alternativeName>
</protein>
<evidence type="ECO:0000256" key="3">
    <source>
        <dbReference type="ARBA" id="ARBA00022884"/>
    </source>
</evidence>
<gene>
    <name evidence="6" type="primary">nusB</name>
    <name evidence="8" type="ORF">BSR29_04550</name>
</gene>
<evidence type="ECO:0000256" key="6">
    <source>
        <dbReference type="HAMAP-Rule" id="MF_00073"/>
    </source>
</evidence>
<proteinExistence type="inferred from homology"/>
<dbReference type="InterPro" id="IPR035926">
    <property type="entry name" value="NusB-like_sf"/>
</dbReference>
<evidence type="ECO:0000256" key="4">
    <source>
        <dbReference type="ARBA" id="ARBA00023015"/>
    </source>
</evidence>
<keyword evidence="4 6" id="KW-0805">Transcription regulation</keyword>
<feature type="domain" description="NusB/RsmB/TIM44" evidence="7">
    <location>
        <begin position="10"/>
        <end position="139"/>
    </location>
</feature>
<dbReference type="OrthoDB" id="3528057at2"/>
<keyword evidence="9" id="KW-1185">Reference proteome</keyword>
<dbReference type="HAMAP" id="MF_00073">
    <property type="entry name" value="NusB"/>
    <property type="match status" value="1"/>
</dbReference>
<dbReference type="EMBL" id="MQSV01000002">
    <property type="protein sequence ID" value="OKL49107.1"/>
    <property type="molecule type" value="Genomic_DNA"/>
</dbReference>
<dbReference type="InterPro" id="IPR006027">
    <property type="entry name" value="NusB_RsmB_TIM44"/>
</dbReference>
<dbReference type="SUPFAM" id="SSF48013">
    <property type="entry name" value="NusB-like"/>
    <property type="match status" value="1"/>
</dbReference>
<comment type="caution">
    <text evidence="8">The sequence shown here is derived from an EMBL/GenBank/DDBJ whole genome shotgun (WGS) entry which is preliminary data.</text>
</comment>
<evidence type="ECO:0000256" key="1">
    <source>
        <dbReference type="ARBA" id="ARBA00005952"/>
    </source>
</evidence>
<dbReference type="GO" id="GO:0005829">
    <property type="term" value="C:cytosol"/>
    <property type="evidence" value="ECO:0007669"/>
    <property type="project" value="TreeGrafter"/>
</dbReference>
<organism evidence="8 9">
    <name type="scientific">Boudabousia liubingyangii</name>
    <dbReference type="NCBI Taxonomy" id="1921764"/>
    <lineage>
        <taxon>Bacteria</taxon>
        <taxon>Bacillati</taxon>
        <taxon>Actinomycetota</taxon>
        <taxon>Actinomycetes</taxon>
        <taxon>Actinomycetales</taxon>
        <taxon>Actinomycetaceae</taxon>
        <taxon>Boudabousia</taxon>
    </lineage>
</organism>
<sequence length="175" mass="19209">MSVRKGSRTKARIRAIDVLFEGDERCGTLTSGDLLRLLEERKQVTAAQTPLPAYAVEIVSGVAANLDSIDRAIATYSNRDWNRMPSVDRSILRVAVWEILFNEDVDGVVAITQAVGIADSLCAPDAPAFINAVLDKVQKSAGKLEGVYLDELDEEDEPDLEKSVSAFYEGEYLDE</sequence>
<dbReference type="NCBIfam" id="TIGR01951">
    <property type="entry name" value="nusB"/>
    <property type="match status" value="1"/>
</dbReference>
<comment type="function">
    <text evidence="6">Involved in transcription antitermination. Required for transcription of ribosomal RNA (rRNA) genes. Binds specifically to the boxA antiterminator sequence of the ribosomal RNA (rrn) operons.</text>
</comment>
<dbReference type="GO" id="GO:0003723">
    <property type="term" value="F:RNA binding"/>
    <property type="evidence" value="ECO:0007669"/>
    <property type="project" value="UniProtKB-UniRule"/>
</dbReference>